<dbReference type="InterPro" id="IPR001927">
    <property type="entry name" value="Na/Gal_symport"/>
</dbReference>
<feature type="region of interest" description="Disordered" evidence="2">
    <location>
        <begin position="440"/>
        <end position="459"/>
    </location>
</feature>
<keyword evidence="3" id="KW-0472">Membrane</keyword>
<evidence type="ECO:0000256" key="1">
    <source>
        <dbReference type="ARBA" id="ARBA00009617"/>
    </source>
</evidence>
<dbReference type="GO" id="GO:0006814">
    <property type="term" value="P:sodium ion transport"/>
    <property type="evidence" value="ECO:0007669"/>
    <property type="project" value="InterPro"/>
</dbReference>
<evidence type="ECO:0000256" key="3">
    <source>
        <dbReference type="SAM" id="Phobius"/>
    </source>
</evidence>
<sequence length="459" mass="50383">MTAKLSVKEKVSYGLGDMASHIGLDNVIIFLTFYYTDVVGLPAVFVGTMFLVARVADAIVDPAMGLIADRTQTRFGKFRPYILWLALPFGASCLLVYAVPESLTLGGKMVYASVTYCVMMLMYTAINIPYCSMGAIITPDNTQRISLQSYRFFLATLGGAMSTFLMMPLAEMMGGGNKLDGYFGAMAIMASIAVVMFLLCFLNTKERISAPPTHENFLSDLRDLVRNDQWRVVAALIFFNISFGVVRLGAMMYYVTYYLGNASYFMWLLAAHIVGKSLGSLLVKPLTRNRSKLAAFTLCAILTGALSAAIFFVPAWISLLVGMTLLVSTFYQVTTTLMWVMMSDVVDYGEYKQGKRMDGTVFSTLLAILKMGMAVSGAVVGWTLGMSGYVPHAAQQNTVAMLSIIALFSLVPGVLSMFSALSMRWYKLNDATMKQINQSKISRGHEPEPQATLHTQESA</sequence>
<feature type="transmembrane region" description="Helical" evidence="3">
    <location>
        <begin position="404"/>
        <end position="426"/>
    </location>
</feature>
<keyword evidence="3" id="KW-1133">Transmembrane helix</keyword>
<organism evidence="4 5">
    <name type="scientific">Rahnella sp. (strain Y9602)</name>
    <dbReference type="NCBI Taxonomy" id="2703885"/>
    <lineage>
        <taxon>Bacteria</taxon>
        <taxon>Pseudomonadati</taxon>
        <taxon>Pseudomonadota</taxon>
        <taxon>Gammaproteobacteria</taxon>
        <taxon>Enterobacterales</taxon>
        <taxon>Yersiniaceae</taxon>
        <taxon>Rahnella</taxon>
    </lineage>
</organism>
<dbReference type="InterPro" id="IPR039672">
    <property type="entry name" value="MFS_2"/>
</dbReference>
<feature type="transmembrane region" description="Helical" evidence="3">
    <location>
        <begin position="81"/>
        <end position="99"/>
    </location>
</feature>
<feature type="transmembrane region" description="Helical" evidence="3">
    <location>
        <begin position="232"/>
        <end position="256"/>
    </location>
</feature>
<dbReference type="Proteomes" id="UP000007257">
    <property type="component" value="Plasmid pRAHAQ01"/>
</dbReference>
<feature type="transmembrane region" description="Helical" evidence="3">
    <location>
        <begin position="361"/>
        <end position="384"/>
    </location>
</feature>
<reference evidence="4 5" key="2">
    <citation type="journal article" date="2012" name="J. Bacteriol.">
        <title>Complete Genome Sequence of Rahnella sp. Strain Y9602, a Gammaproteobacterium Isolate from Metal- and Radionuclide-Contaminated Soil.</title>
        <authorList>
            <person name="Martinez R.J."/>
            <person name="Bruce D."/>
            <person name="Detter C."/>
            <person name="Goodwin L.A."/>
            <person name="Han J."/>
            <person name="Han C.S."/>
            <person name="Held B."/>
            <person name="Land M.L."/>
            <person name="Mikhailova N."/>
            <person name="Nolan M."/>
            <person name="Pennacchio L."/>
            <person name="Pitluck S."/>
            <person name="Tapia R."/>
            <person name="Woyke T."/>
            <person name="Sobecky P.A."/>
        </authorList>
    </citation>
    <scope>NUCLEOTIDE SEQUENCE [LARGE SCALE GENOMIC DNA]</scope>
    <source>
        <strain evidence="4 5">Y9602</strain>
        <plasmid evidence="4">pRAHAQ01</plasmid>
    </source>
</reference>
<accession>A0A0H3FMK1</accession>
<dbReference type="NCBIfam" id="TIGR00792">
    <property type="entry name" value="gph"/>
    <property type="match status" value="1"/>
</dbReference>
<keyword evidence="3" id="KW-0812">Transmembrane</keyword>
<evidence type="ECO:0000313" key="5">
    <source>
        <dbReference type="Proteomes" id="UP000007257"/>
    </source>
</evidence>
<keyword evidence="4" id="KW-0614">Plasmid</keyword>
<dbReference type="PANTHER" id="PTHR11328:SF24">
    <property type="entry name" value="MAJOR FACILITATOR SUPERFAMILY (MFS) PROFILE DOMAIN-CONTAINING PROTEIN"/>
    <property type="match status" value="1"/>
</dbReference>
<dbReference type="GO" id="GO:0005886">
    <property type="term" value="C:plasma membrane"/>
    <property type="evidence" value="ECO:0007669"/>
    <property type="project" value="TreeGrafter"/>
</dbReference>
<name>A0A0H3FMK1_RAHSY</name>
<feature type="transmembrane region" description="Helical" evidence="3">
    <location>
        <begin position="182"/>
        <end position="202"/>
    </location>
</feature>
<dbReference type="OrthoDB" id="181905at2"/>
<dbReference type="EMBL" id="CP002506">
    <property type="protein sequence ID" value="ADW76213.1"/>
    <property type="molecule type" value="Genomic_DNA"/>
</dbReference>
<evidence type="ECO:0000256" key="2">
    <source>
        <dbReference type="SAM" id="MobiDB-lite"/>
    </source>
</evidence>
<geneLocation type="plasmid" evidence="4 5">
    <name>pRAHAQ01</name>
</geneLocation>
<dbReference type="eggNOG" id="COG2211">
    <property type="taxonomic scope" value="Bacteria"/>
</dbReference>
<dbReference type="CDD" id="cd17332">
    <property type="entry name" value="MFS_MelB_like"/>
    <property type="match status" value="1"/>
</dbReference>
<dbReference type="GO" id="GO:0015293">
    <property type="term" value="F:symporter activity"/>
    <property type="evidence" value="ECO:0007669"/>
    <property type="project" value="InterPro"/>
</dbReference>
<dbReference type="PANTHER" id="PTHR11328">
    <property type="entry name" value="MAJOR FACILITATOR SUPERFAMILY DOMAIN-CONTAINING PROTEIN"/>
    <property type="match status" value="1"/>
</dbReference>
<dbReference type="GO" id="GO:0008643">
    <property type="term" value="P:carbohydrate transport"/>
    <property type="evidence" value="ECO:0007669"/>
    <property type="project" value="InterPro"/>
</dbReference>
<reference evidence="5" key="1">
    <citation type="submission" date="2011-01" db="EMBL/GenBank/DDBJ databases">
        <title>Complete sequence of plasmid1 of Rahnella sp. Y9602.</title>
        <authorList>
            <consortium name="US DOE Joint Genome Institute"/>
            <person name="Lucas S."/>
            <person name="Copeland A."/>
            <person name="Lapidus A."/>
            <person name="Cheng J.-F."/>
            <person name="Goodwin L."/>
            <person name="Pitluck S."/>
            <person name="Lu M."/>
            <person name="Detter J.C."/>
            <person name="Han C."/>
            <person name="Tapia R."/>
            <person name="Land M."/>
            <person name="Hauser L."/>
            <person name="Kyrpides N."/>
            <person name="Ivanova N."/>
            <person name="Ovchinnikova G."/>
            <person name="Pagani I."/>
            <person name="Sobecky P.A."/>
            <person name="Martinez R.J."/>
            <person name="Woyke T."/>
        </authorList>
    </citation>
    <scope>NUCLEOTIDE SEQUENCE [LARGE SCALE GENOMIC DNA]</scope>
    <source>
        <strain evidence="5">Y9602</strain>
        <plasmid evidence="5">pRAHAQ01</plasmid>
    </source>
</reference>
<dbReference type="KEGG" id="rah:Rahaq_4632"/>
<feature type="transmembrane region" description="Helical" evidence="3">
    <location>
        <begin position="262"/>
        <end position="283"/>
    </location>
</feature>
<dbReference type="SUPFAM" id="SSF103473">
    <property type="entry name" value="MFS general substrate transporter"/>
    <property type="match status" value="1"/>
</dbReference>
<feature type="transmembrane region" description="Helical" evidence="3">
    <location>
        <begin position="295"/>
        <end position="313"/>
    </location>
</feature>
<evidence type="ECO:0000313" key="4">
    <source>
        <dbReference type="EMBL" id="ADW76213.1"/>
    </source>
</evidence>
<dbReference type="AlphaFoldDB" id="A0A0H3FMK1"/>
<dbReference type="Pfam" id="PF13347">
    <property type="entry name" value="MFS_2"/>
    <property type="match status" value="1"/>
</dbReference>
<dbReference type="Gene3D" id="1.20.1250.20">
    <property type="entry name" value="MFS general substrate transporter like domains"/>
    <property type="match status" value="2"/>
</dbReference>
<protein>
    <submittedName>
        <fullName evidence="4">Sugar (Glycoside-Pentoside-Hexuronide) transporter</fullName>
    </submittedName>
</protein>
<feature type="transmembrane region" description="Helical" evidence="3">
    <location>
        <begin position="152"/>
        <end position="170"/>
    </location>
</feature>
<feature type="transmembrane region" description="Helical" evidence="3">
    <location>
        <begin position="319"/>
        <end position="340"/>
    </location>
</feature>
<dbReference type="InterPro" id="IPR036259">
    <property type="entry name" value="MFS_trans_sf"/>
</dbReference>
<dbReference type="HOGENOM" id="CLU_027408_0_2_6"/>
<feature type="transmembrane region" description="Helical" evidence="3">
    <location>
        <begin position="111"/>
        <end position="131"/>
    </location>
</feature>
<proteinExistence type="inferred from homology"/>
<comment type="similarity">
    <text evidence="1">Belongs to the sodium:galactoside symporter (TC 2.A.2) family.</text>
</comment>
<gene>
    <name evidence="4" type="ordered locus">Rahaq_4632</name>
</gene>
<dbReference type="RefSeq" id="WP_013577894.1">
    <property type="nucleotide sequence ID" value="NC_015062.1"/>
</dbReference>